<dbReference type="InterPro" id="IPR017853">
    <property type="entry name" value="GH"/>
</dbReference>
<sequence>MRGFEVRALEIHGPMMWQLQYVERVLDFMREMGMNALVFHQNDLIDQLVYPQGYFSQGIMWERWPTRDAKISNNRYYINTVIKRARQIGINFFAEVKEIWYPEGILELVPELRKPDGSVCATHPFWWEFMEAKVSELLEVVPEIAGIIVSPASRESLVSISANRCKCERCRNYNPEDWYFKLIESMYRPLSKKGKTLVIRDFAYRADQQSLAVKAATRCSEEICIALKNTPHDFYPTFPDNPVIGTVGNHPQWIEFDTWGQFYGLGFFPVSVVEDMKQRMKHCWEKGARGVMFRTDWEVINEASNFNSFTLVNLIGGAILAKNIDEELDEIYRKWTNYGLLSPLKPTSTLQKPVVPSGVEAYKKLRDLIRLSWEIIEKGIYVRGHVFHECCQFPDRVDTAFTMMLDFHQQDDWNFGASKLVEPTEENIEIIFREKEKALAEVRSLRASFDVESLGLPDEFAKEIKTILELFELYIEGFNHCTRTCFLVKKAISTRNKSNVEIARESLVQLSSYRDKLTKELFLDLYPHYVYWLMDVKRIESLNSDAEAILKSIESL</sequence>
<evidence type="ECO:0000313" key="1">
    <source>
        <dbReference type="EMBL" id="PRR74825.1"/>
    </source>
</evidence>
<gene>
    <name evidence="1" type="ORF">MOST_09330</name>
</gene>
<dbReference type="Gene3D" id="3.20.20.80">
    <property type="entry name" value="Glycosidases"/>
    <property type="match status" value="1"/>
</dbReference>
<organism evidence="1 2">
    <name type="scientific">Neomoorella stamsii</name>
    <dbReference type="NCBI Taxonomy" id="1266720"/>
    <lineage>
        <taxon>Bacteria</taxon>
        <taxon>Bacillati</taxon>
        <taxon>Bacillota</taxon>
        <taxon>Clostridia</taxon>
        <taxon>Neomoorellales</taxon>
        <taxon>Neomoorellaceae</taxon>
        <taxon>Neomoorella</taxon>
    </lineage>
</organism>
<dbReference type="Proteomes" id="UP000239430">
    <property type="component" value="Unassembled WGS sequence"/>
</dbReference>
<dbReference type="RefSeq" id="WP_054937115.1">
    <property type="nucleotide sequence ID" value="NZ_PVXL01000027.1"/>
</dbReference>
<proteinExistence type="predicted"/>
<keyword evidence="2" id="KW-1185">Reference proteome</keyword>
<dbReference type="EMBL" id="PVXL01000027">
    <property type="protein sequence ID" value="PRR74825.1"/>
    <property type="molecule type" value="Genomic_DNA"/>
</dbReference>
<comment type="caution">
    <text evidence="1">The sequence shown here is derived from an EMBL/GenBank/DDBJ whole genome shotgun (WGS) entry which is preliminary data.</text>
</comment>
<accession>A0A9X7J3X5</accession>
<protein>
    <submittedName>
        <fullName evidence="1">Uncharacterized protein</fullName>
    </submittedName>
</protein>
<dbReference type="SUPFAM" id="SSF51445">
    <property type="entry name" value="(Trans)glycosidases"/>
    <property type="match status" value="1"/>
</dbReference>
<reference evidence="1 2" key="1">
    <citation type="submission" date="2018-03" db="EMBL/GenBank/DDBJ databases">
        <title>Genome sequence of Moorella stamsii DSM 26217.</title>
        <authorList>
            <person name="Poehlein A."/>
            <person name="Daniel R."/>
        </authorList>
    </citation>
    <scope>NUCLEOTIDE SEQUENCE [LARGE SCALE GENOMIC DNA]</scope>
    <source>
        <strain evidence="2">DSM 26217</strain>
    </source>
</reference>
<evidence type="ECO:0000313" key="2">
    <source>
        <dbReference type="Proteomes" id="UP000239430"/>
    </source>
</evidence>
<dbReference type="AlphaFoldDB" id="A0A9X7J3X5"/>
<name>A0A9X7J3X5_9FIRM</name>